<reference evidence="2" key="1">
    <citation type="submission" date="2023-06" db="EMBL/GenBank/DDBJ databases">
        <title>Genome sequence of Methancorpusculaceae sp. Ag1.</title>
        <authorList>
            <person name="Protasov E."/>
            <person name="Platt K."/>
            <person name="Poehlein A."/>
            <person name="Daniel R."/>
            <person name="Brune A."/>
        </authorList>
    </citation>
    <scope>NUCLEOTIDE SEQUENCE</scope>
    <source>
        <strain evidence="2">Ag1</strain>
    </source>
</reference>
<name>A0AAE4ME81_9EURY</name>
<dbReference type="Proteomes" id="UP001273136">
    <property type="component" value="Unassembled WGS sequence"/>
</dbReference>
<feature type="domain" description="TfoX N-terminal" evidence="1">
    <location>
        <begin position="38"/>
        <end position="98"/>
    </location>
</feature>
<keyword evidence="3" id="KW-1185">Reference proteome</keyword>
<organism evidence="2 3">
    <name type="scientific">Methanorbis furvi</name>
    <dbReference type="NCBI Taxonomy" id="3028299"/>
    <lineage>
        <taxon>Archaea</taxon>
        <taxon>Methanobacteriati</taxon>
        <taxon>Methanobacteriota</taxon>
        <taxon>Stenosarchaea group</taxon>
        <taxon>Methanomicrobia</taxon>
        <taxon>Methanomicrobiales</taxon>
        <taxon>Methanocorpusculaceae</taxon>
        <taxon>Methanorbis</taxon>
    </lineage>
</organism>
<dbReference type="SUPFAM" id="SSF159894">
    <property type="entry name" value="YgaC/TfoX-N like"/>
    <property type="match status" value="1"/>
</dbReference>
<dbReference type="Gene3D" id="3.30.1460.30">
    <property type="entry name" value="YgaC/TfoX-N like chaperone"/>
    <property type="match status" value="1"/>
</dbReference>
<proteinExistence type="predicted"/>
<dbReference type="InterPro" id="IPR007076">
    <property type="entry name" value="TfoX_N"/>
</dbReference>
<comment type="caution">
    <text evidence="2">The sequence shown here is derived from an EMBL/GenBank/DDBJ whole genome shotgun (WGS) entry which is preliminary data.</text>
</comment>
<gene>
    <name evidence="2" type="ORF">McpAg1_11120</name>
</gene>
<evidence type="ECO:0000259" key="1">
    <source>
        <dbReference type="Pfam" id="PF04993"/>
    </source>
</evidence>
<dbReference type="AlphaFoldDB" id="A0AAE4ME81"/>
<sequence length="132" mass="15523">MSDERSRHFHTARLSYYKETRQYLSMASTEEFVRFVCDQISDAGSIRYRKMFGEYGIYCNEKYCACICDNMLFVKITEAGKQLMPNAKTAYPYEGSKNESFLITEFEDTELITNLIRKTSEKLPESKRKRSL</sequence>
<dbReference type="Pfam" id="PF04993">
    <property type="entry name" value="TfoX_N"/>
    <property type="match status" value="1"/>
</dbReference>
<evidence type="ECO:0000313" key="2">
    <source>
        <dbReference type="EMBL" id="MDV0441898.1"/>
    </source>
</evidence>
<evidence type="ECO:0000313" key="3">
    <source>
        <dbReference type="Proteomes" id="UP001273136"/>
    </source>
</evidence>
<protein>
    <recommendedName>
        <fullName evidence="1">TfoX N-terminal domain-containing protein</fullName>
    </recommendedName>
</protein>
<accession>A0AAE4ME81</accession>
<dbReference type="EMBL" id="JAWDKA010000005">
    <property type="protein sequence ID" value="MDV0441898.1"/>
    <property type="molecule type" value="Genomic_DNA"/>
</dbReference>